<gene>
    <name evidence="1" type="ORF">AK812_SmicGene24181</name>
</gene>
<dbReference type="Gene3D" id="3.40.50.1820">
    <property type="entry name" value="alpha/beta hydrolase"/>
    <property type="match status" value="1"/>
</dbReference>
<organism evidence="1 2">
    <name type="scientific">Symbiodinium microadriaticum</name>
    <name type="common">Dinoflagellate</name>
    <name type="synonym">Zooxanthella microadriatica</name>
    <dbReference type="NCBI Taxonomy" id="2951"/>
    <lineage>
        <taxon>Eukaryota</taxon>
        <taxon>Sar</taxon>
        <taxon>Alveolata</taxon>
        <taxon>Dinophyceae</taxon>
        <taxon>Suessiales</taxon>
        <taxon>Symbiodiniaceae</taxon>
        <taxon>Symbiodinium</taxon>
    </lineage>
</organism>
<proteinExistence type="predicted"/>
<dbReference type="OrthoDB" id="439446at2759"/>
<keyword evidence="2" id="KW-1185">Reference proteome</keyword>
<dbReference type="SUPFAM" id="SSF53474">
    <property type="entry name" value="alpha/beta-Hydrolases"/>
    <property type="match status" value="1"/>
</dbReference>
<comment type="caution">
    <text evidence="1">The sequence shown here is derived from an EMBL/GenBank/DDBJ whole genome shotgun (WGS) entry which is preliminary data.</text>
</comment>
<protein>
    <submittedName>
        <fullName evidence="1">Uncharacterized protein</fullName>
    </submittedName>
</protein>
<dbReference type="Proteomes" id="UP000186817">
    <property type="component" value="Unassembled WGS sequence"/>
</dbReference>
<evidence type="ECO:0000313" key="1">
    <source>
        <dbReference type="EMBL" id="OLP93878.1"/>
    </source>
</evidence>
<accession>A0A1Q9DFF0</accession>
<dbReference type="AlphaFoldDB" id="A0A1Q9DFF0"/>
<dbReference type="InterPro" id="IPR029058">
    <property type="entry name" value="AB_hydrolase_fold"/>
</dbReference>
<sequence>MLDSVSWWHCFCSLPSLWEFPPFVFTFYREVRVGYVFQAACRLKAASEKASVSELSHCGYARLSSDLSAADPVLQAFAASASRILVLPQGRNTGGAHTELTSMILFGGGARLAGPASTYFGLGQFQLGSFEMFASVEASLQNALPCGERGWQPWLELILCGHSYGVTVARSVALQLCTCGLDVRGLVAIDPRCLDFASLELLTAESLTSVPRSLAQSLSHPFYRLDALELEFVAPLGPHKALRARVFVHLARGLAASWAYQLSKRSAYHLLDADHFSVGGVQAWDMSNRIKRHLRRCRRRCRRVSAESGQCAPPMQSSVEKDSRK</sequence>
<evidence type="ECO:0000313" key="2">
    <source>
        <dbReference type="Proteomes" id="UP000186817"/>
    </source>
</evidence>
<name>A0A1Q9DFF0_SYMMI</name>
<reference evidence="1 2" key="1">
    <citation type="submission" date="2016-02" db="EMBL/GenBank/DDBJ databases">
        <title>Genome analysis of coral dinoflagellate symbionts highlights evolutionary adaptations to a symbiotic lifestyle.</title>
        <authorList>
            <person name="Aranda M."/>
            <person name="Li Y."/>
            <person name="Liew Y.J."/>
            <person name="Baumgarten S."/>
            <person name="Simakov O."/>
            <person name="Wilson M."/>
            <person name="Piel J."/>
            <person name="Ashoor H."/>
            <person name="Bougouffa S."/>
            <person name="Bajic V.B."/>
            <person name="Ryu T."/>
            <person name="Ravasi T."/>
            <person name="Bayer T."/>
            <person name="Micklem G."/>
            <person name="Kim H."/>
            <person name="Bhak J."/>
            <person name="Lajeunesse T.C."/>
            <person name="Voolstra C.R."/>
        </authorList>
    </citation>
    <scope>NUCLEOTIDE SEQUENCE [LARGE SCALE GENOMIC DNA]</scope>
    <source>
        <strain evidence="1 2">CCMP2467</strain>
    </source>
</reference>
<dbReference type="EMBL" id="LSRX01000565">
    <property type="protein sequence ID" value="OLP93878.1"/>
    <property type="molecule type" value="Genomic_DNA"/>
</dbReference>